<proteinExistence type="inferred from homology"/>
<dbReference type="Pfam" id="PF02984">
    <property type="entry name" value="Cyclin_C"/>
    <property type="match status" value="1"/>
</dbReference>
<evidence type="ECO:0000313" key="8">
    <source>
        <dbReference type="EnsemblPlants" id="OPUNC02G30640.1"/>
    </source>
</evidence>
<dbReference type="CDD" id="cd20543">
    <property type="entry name" value="CYCLIN_AtCycD-like_rpt1"/>
    <property type="match status" value="1"/>
</dbReference>
<dbReference type="InterPro" id="IPR048258">
    <property type="entry name" value="Cyclins_cyclin-box"/>
</dbReference>
<dbReference type="AlphaFoldDB" id="A0A0E0K5G8"/>
<keyword evidence="4" id="KW-0131">Cell cycle</keyword>
<dbReference type="HOGENOM" id="CLU_048040_1_1_1"/>
<evidence type="ECO:0000256" key="4">
    <source>
        <dbReference type="ARBA" id="ARBA00023306"/>
    </source>
</evidence>
<feature type="domain" description="Cyclin-like" evidence="6">
    <location>
        <begin position="101"/>
        <end position="189"/>
    </location>
</feature>
<evidence type="ECO:0000256" key="5">
    <source>
        <dbReference type="RuleBase" id="RU000383"/>
    </source>
</evidence>
<keyword evidence="3 5" id="KW-0195">Cyclin</keyword>
<dbReference type="FunFam" id="1.10.472.10:FF:000040">
    <property type="entry name" value="D6-type cyclin"/>
    <property type="match status" value="1"/>
</dbReference>
<dbReference type="InterPro" id="IPR039361">
    <property type="entry name" value="Cyclin"/>
</dbReference>
<dbReference type="FunFam" id="1.10.472.10:FF:000060">
    <property type="entry name" value="D6-type cyclin"/>
    <property type="match status" value="1"/>
</dbReference>
<dbReference type="SMART" id="SM01332">
    <property type="entry name" value="Cyclin_C"/>
    <property type="match status" value="1"/>
</dbReference>
<comment type="similarity">
    <text evidence="1">Belongs to the cyclin family. Cyclin D subfamily.</text>
</comment>
<evidence type="ECO:0000259" key="7">
    <source>
        <dbReference type="SMART" id="SM01332"/>
    </source>
</evidence>
<evidence type="ECO:0000256" key="1">
    <source>
        <dbReference type="ARBA" id="ARBA00009065"/>
    </source>
</evidence>
<evidence type="ECO:0000256" key="2">
    <source>
        <dbReference type="ARBA" id="ARBA00022618"/>
    </source>
</evidence>
<organism evidence="8">
    <name type="scientific">Oryza punctata</name>
    <name type="common">Red rice</name>
    <dbReference type="NCBI Taxonomy" id="4537"/>
    <lineage>
        <taxon>Eukaryota</taxon>
        <taxon>Viridiplantae</taxon>
        <taxon>Streptophyta</taxon>
        <taxon>Embryophyta</taxon>
        <taxon>Tracheophyta</taxon>
        <taxon>Spermatophyta</taxon>
        <taxon>Magnoliopsida</taxon>
        <taxon>Liliopsida</taxon>
        <taxon>Poales</taxon>
        <taxon>Poaceae</taxon>
        <taxon>BOP clade</taxon>
        <taxon>Oryzoideae</taxon>
        <taxon>Oryzeae</taxon>
        <taxon>Oryzinae</taxon>
        <taxon>Oryza</taxon>
    </lineage>
</organism>
<dbReference type="OMA" id="TSCKYIN"/>
<dbReference type="InterPro" id="IPR036915">
    <property type="entry name" value="Cyclin-like_sf"/>
</dbReference>
<keyword evidence="9" id="KW-1185">Reference proteome</keyword>
<reference evidence="8" key="1">
    <citation type="submission" date="2015-04" db="UniProtKB">
        <authorList>
            <consortium name="EnsemblPlants"/>
        </authorList>
    </citation>
    <scope>IDENTIFICATION</scope>
</reference>
<dbReference type="InterPro" id="IPR004367">
    <property type="entry name" value="Cyclin_C-dom"/>
</dbReference>
<dbReference type="EnsemblPlants" id="OPUNC02G30640.1">
    <property type="protein sequence ID" value="OPUNC02G30640.1"/>
    <property type="gene ID" value="OPUNC02G30640"/>
</dbReference>
<dbReference type="Proteomes" id="UP000026962">
    <property type="component" value="Chromosome 2"/>
</dbReference>
<dbReference type="Gramene" id="OPUNC02G30640.1">
    <property type="protein sequence ID" value="OPUNC02G30640.1"/>
    <property type="gene ID" value="OPUNC02G30640"/>
</dbReference>
<protein>
    <submittedName>
        <fullName evidence="8">Uncharacterized protein</fullName>
    </submittedName>
</protein>
<dbReference type="SMART" id="SM00385">
    <property type="entry name" value="CYCLIN"/>
    <property type="match status" value="1"/>
</dbReference>
<dbReference type="STRING" id="4537.A0A0E0K5G8"/>
<dbReference type="eggNOG" id="KOG0656">
    <property type="taxonomic scope" value="Eukaryota"/>
</dbReference>
<dbReference type="Gene3D" id="1.10.472.10">
    <property type="entry name" value="Cyclin-like"/>
    <property type="match status" value="2"/>
</dbReference>
<evidence type="ECO:0000313" key="9">
    <source>
        <dbReference type="Proteomes" id="UP000026962"/>
    </source>
</evidence>
<dbReference type="InterPro" id="IPR013763">
    <property type="entry name" value="Cyclin-like_dom"/>
</dbReference>
<dbReference type="PROSITE" id="PS00292">
    <property type="entry name" value="CYCLINS"/>
    <property type="match status" value="1"/>
</dbReference>
<accession>A0A0E0K5G8</accession>
<evidence type="ECO:0000259" key="6">
    <source>
        <dbReference type="SMART" id="SM00385"/>
    </source>
</evidence>
<dbReference type="GO" id="GO:0051301">
    <property type="term" value="P:cell division"/>
    <property type="evidence" value="ECO:0007669"/>
    <property type="project" value="UniProtKB-KW"/>
</dbReference>
<sequence length="365" mass="40473">MVLSYDCAASVLLCAEDNTAILGLDGEEEECSWVAATPPRDAAAAAAMDGFLMDFPMLSDECVAALVGREEEHMPMEGYHQRLQPRPEGLDLAALRKDALDWIWEVIEHYNFAPLTAVLSVNFLDRYLSEIEIPEGKAWMAQLLAVACLSLAAKMEETFVPLLLDLQVPEGKPMFEARNIKRMELQVLSTLKWRLQAVTACSFIDYFLNKFSDHGAPSLLALSRSTDLILSIAKGVEFVAFRPSEIAASVALAALGECRSSVLERSITSCKYINKERVLRCYEMIQNKITLGNIVLKSAGSSIFLVPQSPIGVLLTILEFLIASKRLNLVWSLKNSGVIKWFPKGTTKAYIILGHTWPPKEQITC</sequence>
<dbReference type="CDD" id="cd20544">
    <property type="entry name" value="CYCLIN_AtCycD-like_rpt2"/>
    <property type="match status" value="1"/>
</dbReference>
<dbReference type="InterPro" id="IPR006671">
    <property type="entry name" value="Cyclin_N"/>
</dbReference>
<dbReference type="PANTHER" id="PTHR10177">
    <property type="entry name" value="CYCLINS"/>
    <property type="match status" value="1"/>
</dbReference>
<feature type="domain" description="Cyclin C-terminal" evidence="7">
    <location>
        <begin position="198"/>
        <end position="329"/>
    </location>
</feature>
<keyword evidence="2" id="KW-0132">Cell division</keyword>
<evidence type="ECO:0000256" key="3">
    <source>
        <dbReference type="ARBA" id="ARBA00023127"/>
    </source>
</evidence>
<name>A0A0E0K5G8_ORYPU</name>
<dbReference type="SUPFAM" id="SSF47954">
    <property type="entry name" value="Cyclin-like"/>
    <property type="match status" value="1"/>
</dbReference>
<reference evidence="8" key="2">
    <citation type="submission" date="2018-05" db="EMBL/GenBank/DDBJ databases">
        <title>OpunRS2 (Oryza punctata Reference Sequence Version 2).</title>
        <authorList>
            <person name="Zhang J."/>
            <person name="Kudrna D."/>
            <person name="Lee S."/>
            <person name="Talag J."/>
            <person name="Welchert J."/>
            <person name="Wing R.A."/>
        </authorList>
    </citation>
    <scope>NUCLEOTIDE SEQUENCE [LARGE SCALE GENOMIC DNA]</scope>
</reference>
<dbReference type="Pfam" id="PF00134">
    <property type="entry name" value="Cyclin_N"/>
    <property type="match status" value="1"/>
</dbReference>